<dbReference type="RefSeq" id="WP_076427680.1">
    <property type="nucleotide sequence ID" value="NZ_FTMP01000007.1"/>
</dbReference>
<sequence length="183" mass="21196">MDQLNPAISAQPLIAILKRLLLEVGEDFAVRLWDGSYLRSADTTLPPRFTLVCRNPEALRLLFLGQDALRLADANLRNDLDIEGDLCAVVALKERFQSLPMVWHQRRWHSLFWLLHSLPNTEMLPGYRRSATRHIKQENSDAVAFRYDVSNDVYALWLDPATVYSCAYFEQPGEHLTRRHLYC</sequence>
<reference evidence="1 2" key="1">
    <citation type="submission" date="2017-01" db="EMBL/GenBank/DDBJ databases">
        <authorList>
            <person name="Mah S.A."/>
            <person name="Swanson W.J."/>
            <person name="Moy G.W."/>
            <person name="Vacquier V.D."/>
        </authorList>
    </citation>
    <scope>NUCLEOTIDE SEQUENCE [LARGE SCALE GENOMIC DNA]</scope>
    <source>
        <strain evidence="1 2">RU36E</strain>
    </source>
</reference>
<accession>A0A1N6V140</accession>
<evidence type="ECO:0000313" key="2">
    <source>
        <dbReference type="Proteomes" id="UP000185841"/>
    </source>
</evidence>
<evidence type="ECO:0000313" key="1">
    <source>
        <dbReference type="EMBL" id="SIQ71306.1"/>
    </source>
</evidence>
<dbReference type="SUPFAM" id="SSF53335">
    <property type="entry name" value="S-adenosyl-L-methionine-dependent methyltransferases"/>
    <property type="match status" value="1"/>
</dbReference>
<dbReference type="Proteomes" id="UP000185841">
    <property type="component" value="Unassembled WGS sequence"/>
</dbReference>
<dbReference type="EMBL" id="FTMP01000007">
    <property type="protein sequence ID" value="SIQ71306.1"/>
    <property type="molecule type" value="Genomic_DNA"/>
</dbReference>
<dbReference type="Gene3D" id="3.40.50.150">
    <property type="entry name" value="Vaccinia Virus protein VP39"/>
    <property type="match status" value="1"/>
</dbReference>
<dbReference type="AlphaFoldDB" id="A0A1N6V140"/>
<proteinExistence type="predicted"/>
<gene>
    <name evidence="1" type="ORF">SAMN05878282_10750</name>
</gene>
<name>A0A1N6V140_AQUAC</name>
<dbReference type="InterPro" id="IPR029063">
    <property type="entry name" value="SAM-dependent_MTases_sf"/>
</dbReference>
<protein>
    <submittedName>
        <fullName evidence="1">Mycolic acid cyclopropane synthetase</fullName>
    </submittedName>
</protein>
<organism evidence="1 2">
    <name type="scientific">Aquipseudomonas alcaligenes</name>
    <name type="common">Pseudomonas alcaligenes</name>
    <dbReference type="NCBI Taxonomy" id="43263"/>
    <lineage>
        <taxon>Bacteria</taxon>
        <taxon>Pseudomonadati</taxon>
        <taxon>Pseudomonadota</taxon>
        <taxon>Gammaproteobacteria</taxon>
        <taxon>Pseudomonadales</taxon>
        <taxon>Pseudomonadaceae</taxon>
        <taxon>Aquipseudomonas</taxon>
    </lineage>
</organism>
<dbReference type="Pfam" id="PF02353">
    <property type="entry name" value="CMAS"/>
    <property type="match status" value="1"/>
</dbReference>